<dbReference type="EMBL" id="KL197728">
    <property type="protein sequence ID" value="KDQ54464.1"/>
    <property type="molecule type" value="Genomic_DNA"/>
</dbReference>
<organism evidence="2 3">
    <name type="scientific">Jaapia argillacea MUCL 33604</name>
    <dbReference type="NCBI Taxonomy" id="933084"/>
    <lineage>
        <taxon>Eukaryota</taxon>
        <taxon>Fungi</taxon>
        <taxon>Dikarya</taxon>
        <taxon>Basidiomycota</taxon>
        <taxon>Agaricomycotina</taxon>
        <taxon>Agaricomycetes</taxon>
        <taxon>Agaricomycetidae</taxon>
        <taxon>Jaapiales</taxon>
        <taxon>Jaapiaceae</taxon>
        <taxon>Jaapia</taxon>
    </lineage>
</organism>
<keyword evidence="3" id="KW-1185">Reference proteome</keyword>
<evidence type="ECO:0000313" key="2">
    <source>
        <dbReference type="EMBL" id="KDQ54464.1"/>
    </source>
</evidence>
<evidence type="ECO:0000313" key="3">
    <source>
        <dbReference type="Proteomes" id="UP000027265"/>
    </source>
</evidence>
<dbReference type="HOGENOM" id="CLU_2399981_0_0_1"/>
<sequence length="93" mass="10294">MCAVTDVLVLISLFVGLFCIENGLLSFLVSNVYVEMIVDIAVVILQITVLQILPVPILLLIAFGIYVYSHGTELRWLTSCLISRHFAQLASLN</sequence>
<protein>
    <submittedName>
        <fullName evidence="2">Uncharacterized protein</fullName>
    </submittedName>
</protein>
<gene>
    <name evidence="2" type="ORF">JAAARDRAFT_196386</name>
</gene>
<reference evidence="3" key="1">
    <citation type="journal article" date="2014" name="Proc. Natl. Acad. Sci. U.S.A.">
        <title>Extensive sampling of basidiomycete genomes demonstrates inadequacy of the white-rot/brown-rot paradigm for wood decay fungi.</title>
        <authorList>
            <person name="Riley R."/>
            <person name="Salamov A.A."/>
            <person name="Brown D.W."/>
            <person name="Nagy L.G."/>
            <person name="Floudas D."/>
            <person name="Held B.W."/>
            <person name="Levasseur A."/>
            <person name="Lombard V."/>
            <person name="Morin E."/>
            <person name="Otillar R."/>
            <person name="Lindquist E.A."/>
            <person name="Sun H."/>
            <person name="LaButti K.M."/>
            <person name="Schmutz J."/>
            <person name="Jabbour D."/>
            <person name="Luo H."/>
            <person name="Baker S.E."/>
            <person name="Pisabarro A.G."/>
            <person name="Walton J.D."/>
            <person name="Blanchette R.A."/>
            <person name="Henrissat B."/>
            <person name="Martin F."/>
            <person name="Cullen D."/>
            <person name="Hibbett D.S."/>
            <person name="Grigoriev I.V."/>
        </authorList>
    </citation>
    <scope>NUCLEOTIDE SEQUENCE [LARGE SCALE GENOMIC DNA]</scope>
    <source>
        <strain evidence="3">MUCL 33604</strain>
    </source>
</reference>
<dbReference type="InParanoid" id="A0A067PI74"/>
<proteinExistence type="predicted"/>
<accession>A0A067PI74</accession>
<keyword evidence="1" id="KW-1133">Transmembrane helix</keyword>
<evidence type="ECO:0000256" key="1">
    <source>
        <dbReference type="SAM" id="Phobius"/>
    </source>
</evidence>
<keyword evidence="1" id="KW-0472">Membrane</keyword>
<feature type="transmembrane region" description="Helical" evidence="1">
    <location>
        <begin position="40"/>
        <end position="68"/>
    </location>
</feature>
<dbReference type="Proteomes" id="UP000027265">
    <property type="component" value="Unassembled WGS sequence"/>
</dbReference>
<feature type="transmembrane region" description="Helical" evidence="1">
    <location>
        <begin position="7"/>
        <end position="28"/>
    </location>
</feature>
<name>A0A067PI74_9AGAM</name>
<dbReference type="AlphaFoldDB" id="A0A067PI74"/>
<keyword evidence="1" id="KW-0812">Transmembrane</keyword>